<evidence type="ECO:0008006" key="4">
    <source>
        <dbReference type="Google" id="ProtNLM"/>
    </source>
</evidence>
<feature type="compositionally biased region" description="Basic and acidic residues" evidence="1">
    <location>
        <begin position="524"/>
        <end position="536"/>
    </location>
</feature>
<organism evidence="2 3">
    <name type="scientific">Aphis craccivora</name>
    <name type="common">Cowpea aphid</name>
    <dbReference type="NCBI Taxonomy" id="307492"/>
    <lineage>
        <taxon>Eukaryota</taxon>
        <taxon>Metazoa</taxon>
        <taxon>Ecdysozoa</taxon>
        <taxon>Arthropoda</taxon>
        <taxon>Hexapoda</taxon>
        <taxon>Insecta</taxon>
        <taxon>Pterygota</taxon>
        <taxon>Neoptera</taxon>
        <taxon>Paraneoptera</taxon>
        <taxon>Hemiptera</taxon>
        <taxon>Sternorrhyncha</taxon>
        <taxon>Aphidomorpha</taxon>
        <taxon>Aphidoidea</taxon>
        <taxon>Aphididae</taxon>
        <taxon>Aphidini</taxon>
        <taxon>Aphis</taxon>
        <taxon>Aphis</taxon>
    </lineage>
</organism>
<feature type="compositionally biased region" description="Acidic residues" evidence="1">
    <location>
        <begin position="537"/>
        <end position="550"/>
    </location>
</feature>
<gene>
    <name evidence="2" type="ORF">FWK35_00025422</name>
</gene>
<evidence type="ECO:0000313" key="3">
    <source>
        <dbReference type="Proteomes" id="UP000478052"/>
    </source>
</evidence>
<dbReference type="EMBL" id="VUJU01009994">
    <property type="protein sequence ID" value="KAF0716419.1"/>
    <property type="molecule type" value="Genomic_DNA"/>
</dbReference>
<reference evidence="2 3" key="1">
    <citation type="submission" date="2019-08" db="EMBL/GenBank/DDBJ databases">
        <title>Whole genome of Aphis craccivora.</title>
        <authorList>
            <person name="Voronova N.V."/>
            <person name="Shulinski R.S."/>
            <person name="Bandarenka Y.V."/>
            <person name="Zhorov D.G."/>
            <person name="Warner D."/>
        </authorList>
    </citation>
    <scope>NUCLEOTIDE SEQUENCE [LARGE SCALE GENOMIC DNA]</scope>
    <source>
        <strain evidence="2">180601</strain>
        <tissue evidence="2">Whole Body</tissue>
    </source>
</reference>
<accession>A0A6G0VZS3</accession>
<dbReference type="OrthoDB" id="6629976at2759"/>
<dbReference type="PANTHER" id="PTHR46704:SF1">
    <property type="entry name" value="TELOMERE LENGTH REGULATION PROTEIN TEL2 HOMOLOG"/>
    <property type="match status" value="1"/>
</dbReference>
<dbReference type="Proteomes" id="UP000478052">
    <property type="component" value="Unassembled WGS sequence"/>
</dbReference>
<keyword evidence="3" id="KW-1185">Reference proteome</keyword>
<dbReference type="AlphaFoldDB" id="A0A6G0VZS3"/>
<sequence>MDEQAFKKFTDRYFTVRRSNKFNCGTWSDMVIEQSLMKSMKSEEGFREEGVLKREYTVDQHVDTKDSRIKRDNDDVNKIIEWLTIHNPFPQTNKIMSISNGIIVPIDPLLLFQRISLNTRFQDNLDEYLKYELSPYLLAIFDDVGMRKTNKSTLFKCFKPIIYEMDTSNATYIIDGGFLLHRVIWHQDDTFQCIFNKYIAYLKKHFESNVIVVFDGYNDNSKNIKAMEEFDDLRHLVGLLKLISTLMQKLENVKIASKQAKDDADVLIIETAIEEAYTKKTIIVGEDIDLLVILIARTSMDHYNFGREHILFLHAVTGCDTTSTFFNKGKVKVLKLLENSPDLQSAAAMFKNQNCSVQDIFKHGIKFILAMYGAQKQVVSIDNYRYITYARLTRNNKPVKLSSLPPTNSATQQHLLRVYYQVQIWLGNKLNPENWGWIMNNNVLEPIMTLLPPAPDELVNMIFFNCKKGCGTNCSCKKIGIKCSIICGHCSGQSCFNSSSDNALDDNIDTLDVLSADLTEKDNTYNFEKNEEHQNYEEEEEIHEDESDDD</sequence>
<name>A0A6G0VZS3_APHCR</name>
<proteinExistence type="predicted"/>
<protein>
    <recommendedName>
        <fullName evidence="4">Tesmin/TSO1-like CXC domain-containing protein</fullName>
    </recommendedName>
</protein>
<feature type="region of interest" description="Disordered" evidence="1">
    <location>
        <begin position="524"/>
        <end position="550"/>
    </location>
</feature>
<evidence type="ECO:0000313" key="2">
    <source>
        <dbReference type="EMBL" id="KAF0716419.1"/>
    </source>
</evidence>
<dbReference type="PANTHER" id="PTHR46704">
    <property type="entry name" value="CXC DOMAIN-CONTAINING PROTEIN-RELATED"/>
    <property type="match status" value="1"/>
</dbReference>
<comment type="caution">
    <text evidence="2">The sequence shown here is derived from an EMBL/GenBank/DDBJ whole genome shotgun (WGS) entry which is preliminary data.</text>
</comment>
<evidence type="ECO:0000256" key="1">
    <source>
        <dbReference type="SAM" id="MobiDB-lite"/>
    </source>
</evidence>